<reference evidence="1 2" key="1">
    <citation type="submission" date="2015-05" db="EMBL/GenBank/DDBJ databases">
        <title>Whole genome sequence and identification of bacterial endophytes from Costus igneus.</title>
        <authorList>
            <person name="Lee Y.P."/>
            <person name="Gan H.M."/>
            <person name="Eng W."/>
            <person name="Wheatley M.S."/>
            <person name="Caraballo A."/>
            <person name="Polter S."/>
            <person name="Savka M.A."/>
            <person name="Hudson A.O."/>
        </authorList>
    </citation>
    <scope>NUCLEOTIDE SEQUENCE [LARGE SCALE GENOMIC DNA]</scope>
    <source>
        <strain evidence="1 2">RIT379</strain>
    </source>
</reference>
<proteinExistence type="predicted"/>
<protein>
    <submittedName>
        <fullName evidence="1">Uncharacterized protein</fullName>
    </submittedName>
</protein>
<dbReference type="EMBL" id="LDPH01000028">
    <property type="protein sequence ID" value="KLV22855.1"/>
    <property type="molecule type" value="Genomic_DNA"/>
</dbReference>
<dbReference type="AlphaFoldDB" id="A0A0J1L1J2"/>
<accession>A0A0J1L1J2</accession>
<evidence type="ECO:0000313" key="2">
    <source>
        <dbReference type="Proteomes" id="UP000036045"/>
    </source>
</evidence>
<keyword evidence="2" id="KW-1185">Reference proteome</keyword>
<comment type="caution">
    <text evidence="1">The sequence shown here is derived from an EMBL/GenBank/DDBJ whole genome shotgun (WGS) entry which is preliminary data.</text>
</comment>
<organism evidence="1 2">
    <name type="scientific">Niallia circulans</name>
    <name type="common">Bacillus circulans</name>
    <dbReference type="NCBI Taxonomy" id="1397"/>
    <lineage>
        <taxon>Bacteria</taxon>
        <taxon>Bacillati</taxon>
        <taxon>Bacillota</taxon>
        <taxon>Bacilli</taxon>
        <taxon>Bacillales</taxon>
        <taxon>Bacillaceae</taxon>
        <taxon>Niallia</taxon>
    </lineage>
</organism>
<sequence length="59" mass="7097">MKRVAIKVTLEREVWLSKEVWEESFGGQLPQDMDDLDMIEEECLRRNTEFKNAEFISEF</sequence>
<evidence type="ECO:0000313" key="1">
    <source>
        <dbReference type="EMBL" id="KLV22855.1"/>
    </source>
</evidence>
<dbReference type="RefSeq" id="WP_047944117.1">
    <property type="nucleotide sequence ID" value="NZ_JADYUA010000031.1"/>
</dbReference>
<gene>
    <name evidence="1" type="ORF">ABW02_20415</name>
</gene>
<dbReference type="PATRIC" id="fig|1397.4.peg.2841"/>
<name>A0A0J1L1J2_NIACI</name>
<dbReference type="Proteomes" id="UP000036045">
    <property type="component" value="Unassembled WGS sequence"/>
</dbReference>
<dbReference type="OrthoDB" id="2990557at2"/>